<dbReference type="FunFam" id="1.10.287.130:FF:000002">
    <property type="entry name" value="Two-component osmosensing histidine kinase"/>
    <property type="match status" value="1"/>
</dbReference>
<dbReference type="InterPro" id="IPR000700">
    <property type="entry name" value="PAS-assoc_C"/>
</dbReference>
<dbReference type="InterPro" id="IPR042240">
    <property type="entry name" value="CHASE_sf"/>
</dbReference>
<evidence type="ECO:0000256" key="17">
    <source>
        <dbReference type="SAM" id="Phobius"/>
    </source>
</evidence>
<dbReference type="Pfam" id="PF13426">
    <property type="entry name" value="PAS_9"/>
    <property type="match status" value="1"/>
</dbReference>
<dbReference type="InterPro" id="IPR003661">
    <property type="entry name" value="HisK_dim/P_dom"/>
</dbReference>
<protein>
    <recommendedName>
        <fullName evidence="14">Sensory/regulatory protein RpfC</fullName>
        <ecNumber evidence="3">2.7.13.3</ecNumber>
    </recommendedName>
</protein>
<dbReference type="CDD" id="cd16922">
    <property type="entry name" value="HATPase_EvgS-ArcB-TorS-like"/>
    <property type="match status" value="1"/>
</dbReference>
<evidence type="ECO:0000256" key="15">
    <source>
        <dbReference type="PROSITE-ProRule" id="PRU00110"/>
    </source>
</evidence>
<feature type="modified residue" description="4-aspartylphosphate" evidence="16">
    <location>
        <position position="994"/>
    </location>
</feature>
<dbReference type="SMART" id="SM00387">
    <property type="entry name" value="HATPase_c"/>
    <property type="match status" value="1"/>
</dbReference>
<feature type="modified residue" description="4-aspartylphosphate" evidence="16">
    <location>
        <position position="849"/>
    </location>
</feature>
<feature type="domain" description="Response regulatory" evidence="19">
    <location>
        <begin position="792"/>
        <end position="916"/>
    </location>
</feature>
<dbReference type="Pfam" id="PF02518">
    <property type="entry name" value="HATPase_c"/>
    <property type="match status" value="1"/>
</dbReference>
<dbReference type="SUPFAM" id="SSF47226">
    <property type="entry name" value="Histidine-containing phosphotransfer domain, HPT domain"/>
    <property type="match status" value="1"/>
</dbReference>
<dbReference type="SUPFAM" id="SSF55785">
    <property type="entry name" value="PYP-like sensor domain (PAS domain)"/>
    <property type="match status" value="2"/>
</dbReference>
<comment type="catalytic activity">
    <reaction evidence="1">
        <text>ATP + protein L-histidine = ADP + protein N-phospho-L-histidine.</text>
        <dbReference type="EC" id="2.7.13.3"/>
    </reaction>
</comment>
<dbReference type="InterPro" id="IPR011006">
    <property type="entry name" value="CheY-like_superfamily"/>
</dbReference>
<feature type="transmembrane region" description="Helical" evidence="17">
    <location>
        <begin position="257"/>
        <end position="277"/>
    </location>
</feature>
<dbReference type="SUPFAM" id="SSF52172">
    <property type="entry name" value="CheY-like"/>
    <property type="match status" value="2"/>
</dbReference>
<evidence type="ECO:0000256" key="14">
    <source>
        <dbReference type="ARBA" id="ARBA00068150"/>
    </source>
</evidence>
<dbReference type="SUPFAM" id="SSF47384">
    <property type="entry name" value="Homodimeric domain of signal transducing histidine kinase"/>
    <property type="match status" value="1"/>
</dbReference>
<dbReference type="Pfam" id="PF00072">
    <property type="entry name" value="Response_reg"/>
    <property type="match status" value="2"/>
</dbReference>
<comment type="subunit">
    <text evidence="13">At low DSF concentrations, interacts with RpfF.</text>
</comment>
<dbReference type="PANTHER" id="PTHR45339:SF5">
    <property type="entry name" value="HISTIDINE KINASE"/>
    <property type="match status" value="1"/>
</dbReference>
<dbReference type="EC" id="2.7.13.3" evidence="3"/>
<dbReference type="PROSITE" id="PS50109">
    <property type="entry name" value="HIS_KIN"/>
    <property type="match status" value="1"/>
</dbReference>
<dbReference type="GO" id="GO:0005524">
    <property type="term" value="F:ATP binding"/>
    <property type="evidence" value="ECO:0007669"/>
    <property type="project" value="UniProtKB-KW"/>
</dbReference>
<dbReference type="Gene3D" id="3.40.50.2300">
    <property type="match status" value="2"/>
</dbReference>
<dbReference type="CDD" id="cd17546">
    <property type="entry name" value="REC_hyHK_CKI1_RcsC-like"/>
    <property type="match status" value="1"/>
</dbReference>
<evidence type="ECO:0000256" key="8">
    <source>
        <dbReference type="ARBA" id="ARBA00022777"/>
    </source>
</evidence>
<dbReference type="PROSITE" id="PS50894">
    <property type="entry name" value="HPT"/>
    <property type="match status" value="1"/>
</dbReference>
<evidence type="ECO:0000256" key="5">
    <source>
        <dbReference type="ARBA" id="ARBA00022679"/>
    </source>
</evidence>
<accession>A0A7T4QZT3</accession>
<evidence type="ECO:0000256" key="12">
    <source>
        <dbReference type="ARBA" id="ARBA00023136"/>
    </source>
</evidence>
<dbReference type="Pfam" id="PF00512">
    <property type="entry name" value="HisKA"/>
    <property type="match status" value="1"/>
</dbReference>
<proteinExistence type="predicted"/>
<feature type="domain" description="PAS" evidence="20">
    <location>
        <begin position="286"/>
        <end position="329"/>
    </location>
</feature>
<evidence type="ECO:0000313" key="24">
    <source>
        <dbReference type="EMBL" id="QQD17775.1"/>
    </source>
</evidence>
<dbReference type="InterPro" id="IPR036890">
    <property type="entry name" value="HATPase_C_sf"/>
</dbReference>
<dbReference type="Gene3D" id="1.10.287.130">
    <property type="match status" value="1"/>
</dbReference>
<dbReference type="AlphaFoldDB" id="A0A7T4QZT3"/>
<dbReference type="PANTHER" id="PTHR45339">
    <property type="entry name" value="HYBRID SIGNAL TRANSDUCTION HISTIDINE KINASE J"/>
    <property type="match status" value="1"/>
</dbReference>
<keyword evidence="25" id="KW-1185">Reference proteome</keyword>
<dbReference type="PRINTS" id="PR00344">
    <property type="entry name" value="BCTRLSENSOR"/>
</dbReference>
<dbReference type="InterPro" id="IPR035965">
    <property type="entry name" value="PAS-like_dom_sf"/>
</dbReference>
<keyword evidence="11" id="KW-0902">Two-component regulatory system</keyword>
<dbReference type="CDD" id="cd00130">
    <property type="entry name" value="PAS"/>
    <property type="match status" value="1"/>
</dbReference>
<dbReference type="InterPro" id="IPR003594">
    <property type="entry name" value="HATPase_dom"/>
</dbReference>
<evidence type="ECO:0000256" key="13">
    <source>
        <dbReference type="ARBA" id="ARBA00064003"/>
    </source>
</evidence>
<keyword evidence="7" id="KW-0547">Nucleotide-binding</keyword>
<dbReference type="InterPro" id="IPR005467">
    <property type="entry name" value="His_kinase_dom"/>
</dbReference>
<dbReference type="InterPro" id="IPR036097">
    <property type="entry name" value="HisK_dim/P_sf"/>
</dbReference>
<dbReference type="EMBL" id="CP066167">
    <property type="protein sequence ID" value="QQD17775.1"/>
    <property type="molecule type" value="Genomic_DNA"/>
</dbReference>
<keyword evidence="6 17" id="KW-0812">Transmembrane</keyword>
<evidence type="ECO:0000256" key="1">
    <source>
        <dbReference type="ARBA" id="ARBA00000085"/>
    </source>
</evidence>
<keyword evidence="9" id="KW-0067">ATP-binding</keyword>
<dbReference type="PROSITE" id="PS50113">
    <property type="entry name" value="PAC"/>
    <property type="match status" value="2"/>
</dbReference>
<dbReference type="PROSITE" id="PS50112">
    <property type="entry name" value="PAS"/>
    <property type="match status" value="1"/>
</dbReference>
<evidence type="ECO:0000259" key="19">
    <source>
        <dbReference type="PROSITE" id="PS50110"/>
    </source>
</evidence>
<evidence type="ECO:0000259" key="22">
    <source>
        <dbReference type="PROSITE" id="PS50839"/>
    </source>
</evidence>
<organism evidence="24 25">
    <name type="scientific">Spongiibacter nanhainus</name>
    <dbReference type="NCBI Taxonomy" id="2794344"/>
    <lineage>
        <taxon>Bacteria</taxon>
        <taxon>Pseudomonadati</taxon>
        <taxon>Pseudomonadota</taxon>
        <taxon>Gammaproteobacteria</taxon>
        <taxon>Cellvibrionales</taxon>
        <taxon>Spongiibacteraceae</taxon>
        <taxon>Spongiibacter</taxon>
    </lineage>
</organism>
<dbReference type="SMART" id="SM00091">
    <property type="entry name" value="PAS"/>
    <property type="match status" value="2"/>
</dbReference>
<evidence type="ECO:0000256" key="11">
    <source>
        <dbReference type="ARBA" id="ARBA00023012"/>
    </source>
</evidence>
<dbReference type="Pfam" id="PF01627">
    <property type="entry name" value="Hpt"/>
    <property type="match status" value="1"/>
</dbReference>
<dbReference type="NCBIfam" id="TIGR00229">
    <property type="entry name" value="sensory_box"/>
    <property type="match status" value="2"/>
</dbReference>
<dbReference type="Gene3D" id="3.30.450.350">
    <property type="entry name" value="CHASE domain"/>
    <property type="match status" value="1"/>
</dbReference>
<feature type="domain" description="CHASE" evidence="22">
    <location>
        <begin position="102"/>
        <end position="190"/>
    </location>
</feature>
<dbReference type="RefSeq" id="WP_198569274.1">
    <property type="nucleotide sequence ID" value="NZ_CP066167.1"/>
</dbReference>
<dbReference type="InterPro" id="IPR000014">
    <property type="entry name" value="PAS"/>
</dbReference>
<dbReference type="SMART" id="SM01079">
    <property type="entry name" value="CHASE"/>
    <property type="match status" value="1"/>
</dbReference>
<reference evidence="24 25" key="1">
    <citation type="submission" date="2020-12" db="EMBL/GenBank/DDBJ databases">
        <authorList>
            <person name="Shan Y."/>
        </authorList>
    </citation>
    <scope>NUCLEOTIDE SEQUENCE [LARGE SCALE GENOMIC DNA]</scope>
    <source>
        <strain evidence="25">csc3.9</strain>
    </source>
</reference>
<evidence type="ECO:0000259" key="20">
    <source>
        <dbReference type="PROSITE" id="PS50112"/>
    </source>
</evidence>
<evidence type="ECO:0000313" key="25">
    <source>
        <dbReference type="Proteomes" id="UP000596063"/>
    </source>
</evidence>
<keyword evidence="8" id="KW-0418">Kinase</keyword>
<dbReference type="InterPro" id="IPR004358">
    <property type="entry name" value="Sig_transdc_His_kin-like_C"/>
</dbReference>
<dbReference type="Gene3D" id="3.30.565.10">
    <property type="entry name" value="Histidine kinase-like ATPase, C-terminal domain"/>
    <property type="match status" value="1"/>
</dbReference>
<dbReference type="SMART" id="SM00086">
    <property type="entry name" value="PAC"/>
    <property type="match status" value="2"/>
</dbReference>
<dbReference type="InterPro" id="IPR001610">
    <property type="entry name" value="PAC"/>
</dbReference>
<evidence type="ECO:0000259" key="21">
    <source>
        <dbReference type="PROSITE" id="PS50113"/>
    </source>
</evidence>
<feature type="domain" description="PAC" evidence="21">
    <location>
        <begin position="487"/>
        <end position="538"/>
    </location>
</feature>
<dbReference type="InterPro" id="IPR006189">
    <property type="entry name" value="CHASE_dom"/>
</dbReference>
<dbReference type="InterPro" id="IPR008207">
    <property type="entry name" value="Sig_transdc_His_kin_Hpt_dom"/>
</dbReference>
<evidence type="ECO:0000259" key="23">
    <source>
        <dbReference type="PROSITE" id="PS50894"/>
    </source>
</evidence>
<dbReference type="CDD" id="cd00088">
    <property type="entry name" value="HPT"/>
    <property type="match status" value="1"/>
</dbReference>
<dbReference type="CDD" id="cd00082">
    <property type="entry name" value="HisKA"/>
    <property type="match status" value="1"/>
</dbReference>
<keyword evidence="12 17" id="KW-0472">Membrane</keyword>
<evidence type="ECO:0000256" key="3">
    <source>
        <dbReference type="ARBA" id="ARBA00012438"/>
    </source>
</evidence>
<dbReference type="PROSITE" id="PS50839">
    <property type="entry name" value="CHASE"/>
    <property type="match status" value="1"/>
</dbReference>
<evidence type="ECO:0000256" key="4">
    <source>
        <dbReference type="ARBA" id="ARBA00022553"/>
    </source>
</evidence>
<dbReference type="InterPro" id="IPR001789">
    <property type="entry name" value="Sig_transdc_resp-reg_receiver"/>
</dbReference>
<feature type="domain" description="HPt" evidence="23">
    <location>
        <begin position="1130"/>
        <end position="1227"/>
    </location>
</feature>
<dbReference type="SMART" id="SM00448">
    <property type="entry name" value="REC"/>
    <property type="match status" value="2"/>
</dbReference>
<feature type="domain" description="Histidine kinase" evidence="18">
    <location>
        <begin position="556"/>
        <end position="776"/>
    </location>
</feature>
<dbReference type="InterPro" id="IPR036641">
    <property type="entry name" value="HPT_dom_sf"/>
</dbReference>
<evidence type="ECO:0000256" key="10">
    <source>
        <dbReference type="ARBA" id="ARBA00022989"/>
    </source>
</evidence>
<evidence type="ECO:0000256" key="2">
    <source>
        <dbReference type="ARBA" id="ARBA00004370"/>
    </source>
</evidence>
<dbReference type="SUPFAM" id="SSF55874">
    <property type="entry name" value="ATPase domain of HSP90 chaperone/DNA topoisomerase II/histidine kinase"/>
    <property type="match status" value="1"/>
</dbReference>
<dbReference type="GO" id="GO:0005886">
    <property type="term" value="C:plasma membrane"/>
    <property type="evidence" value="ECO:0007669"/>
    <property type="project" value="UniProtKB-SubCell"/>
</dbReference>
<dbReference type="SMART" id="SM00073">
    <property type="entry name" value="HPT"/>
    <property type="match status" value="1"/>
</dbReference>
<dbReference type="Gene3D" id="3.30.450.20">
    <property type="entry name" value="PAS domain"/>
    <property type="match status" value="2"/>
</dbReference>
<dbReference type="PROSITE" id="PS50110">
    <property type="entry name" value="RESPONSE_REGULATORY"/>
    <property type="match status" value="2"/>
</dbReference>
<feature type="domain" description="Response regulatory" evidence="19">
    <location>
        <begin position="941"/>
        <end position="1064"/>
    </location>
</feature>
<evidence type="ECO:0000256" key="16">
    <source>
        <dbReference type="PROSITE-ProRule" id="PRU00169"/>
    </source>
</evidence>
<keyword evidence="10 17" id="KW-1133">Transmembrane helix</keyword>
<gene>
    <name evidence="24" type="ORF">I6N98_15745</name>
</gene>
<dbReference type="SMART" id="SM00388">
    <property type="entry name" value="HisKA"/>
    <property type="match status" value="1"/>
</dbReference>
<keyword evidence="5" id="KW-0808">Transferase</keyword>
<name>A0A7T4QZT3_9GAMM</name>
<dbReference type="GO" id="GO:0000155">
    <property type="term" value="F:phosphorelay sensor kinase activity"/>
    <property type="evidence" value="ECO:0007669"/>
    <property type="project" value="InterPro"/>
</dbReference>
<evidence type="ECO:0000256" key="6">
    <source>
        <dbReference type="ARBA" id="ARBA00022692"/>
    </source>
</evidence>
<dbReference type="FunFam" id="3.30.565.10:FF:000010">
    <property type="entry name" value="Sensor histidine kinase RcsC"/>
    <property type="match status" value="1"/>
</dbReference>
<comment type="subcellular location">
    <subcellularLocation>
        <location evidence="2">Membrane</location>
    </subcellularLocation>
</comment>
<keyword evidence="4 16" id="KW-0597">Phosphoprotein</keyword>
<dbReference type="KEGG" id="snan:I6N98_15745"/>
<feature type="modified residue" description="Phosphohistidine" evidence="15">
    <location>
        <position position="1169"/>
    </location>
</feature>
<dbReference type="Proteomes" id="UP000596063">
    <property type="component" value="Chromosome"/>
</dbReference>
<evidence type="ECO:0000256" key="9">
    <source>
        <dbReference type="ARBA" id="ARBA00022840"/>
    </source>
</evidence>
<evidence type="ECO:0000256" key="7">
    <source>
        <dbReference type="ARBA" id="ARBA00022741"/>
    </source>
</evidence>
<dbReference type="Pfam" id="PF03924">
    <property type="entry name" value="CHASE"/>
    <property type="match status" value="1"/>
</dbReference>
<sequence length="1235" mass="136786">MFSLVVATVVFIALSTGVFYLSATTTEKYRQLLREEAHRELGLITARLEGNIKGNIQTAKALVAAINARPEMDQAYFSAYAAPLFDGDVQLRNIGATQDLTMRFVYPLEGNESAIGLDFRQLPDQIGALTQARQTGRPVLAGPVNLVQGGRGLIARIPVYINRGSDKTLWGTISAVISVDELLQDSGLTDPDLPLKVAIRKPASMSEPHGWIYGDPSVFDTSSQAVTWTVGLNYNTQWELAATPKGGWPTTAPETDILLTISGGIALIIFVGVLLLLHSFRKQQESSALLRSVFDLAPMGIALNDFESGQFIQFNDELCRATGYSREEMAVLDYWRLTPEEFSHQEQEQLRQLETQGRYGPYEKEYIRKDGSRFSVLLNGILIQDHRGRQLIWSIIEDISERRSAQSALVRHQEMLESMSEQVRIGAWELDLSSGHYIWSDMIRKIFEVDDSFSLDNDSMLSLLKNDADRLQISAALANCIETGQPIREEVRAIASSGKTLWIQLTGQAEFKNGTCTRLYGSIQDIDERKRIEKELTAARDNAENAAQAKSAFLATMSHEIRTPMNGVLGMLSLLENSHLDYDQERKVSIAKNSARSLLALIDDVLDFSRVDAGKLALEEIDFNVRELVEELSESLALRAQEKGLELVLDLTDLDNHTVCGDPARLRQIIINLLGNAIKFTDNGEIVIRAALSPANDGWRLHCSVSDTGIGIAESDLPNLFNTFTQIDASTTRKYGGSGLGLSICKKLCELMGGDIRAHSVVGEGSNFSFSLPYRRAHHPRNESLPDYAGRRVLLVDNNRSLRSACRHQLEHWGATMIEAESAEHALSLCERLNKAEGNTPPFDLAIIDRHMPGLDGTELVHFLRQESRFDAVPMVLLGSQNSHGANQHLSELGFDAWFAKPLTTAALREALSLKRNNLPSRDTARPTGASANQTSKVQRKVLLVEDNAVNQEVVKCLLEEHGITVETASDGLEALHALNASPAPSGFDLILMDCQMPRMDGYETTRQIRKGGGGESYQRTPIIALTANAMPGDREKCTACGMDDYLSKPIESDSLFAKLQQWLELPVQPQQAEPQQEKSQQTTSELLMPQSYSSGSKDADLQSTTGMQPPQQTLAIWCEEQARDGVMGQQKTLNKLLQLFCDHVQKQLSDLDDAWKEQDLDRVGDLAHAVKGSAGQLQALRLRDTALKLEAAAKDGNTELTSELKDRFESDCHALCQHFREYLEERGHDLAQSA</sequence>
<evidence type="ECO:0000259" key="18">
    <source>
        <dbReference type="PROSITE" id="PS50109"/>
    </source>
</evidence>
<dbReference type="CDD" id="cd00156">
    <property type="entry name" value="REC"/>
    <property type="match status" value="1"/>
</dbReference>
<dbReference type="Gene3D" id="1.20.120.160">
    <property type="entry name" value="HPT domain"/>
    <property type="match status" value="1"/>
</dbReference>
<feature type="domain" description="PAC" evidence="21">
    <location>
        <begin position="360"/>
        <end position="411"/>
    </location>
</feature>